<feature type="signal peptide" evidence="2">
    <location>
        <begin position="1"/>
        <end position="22"/>
    </location>
</feature>
<evidence type="ECO:0000256" key="2">
    <source>
        <dbReference type="SAM" id="SignalP"/>
    </source>
</evidence>
<dbReference type="CDD" id="cd03457">
    <property type="entry name" value="intradiol_dioxygenase_like"/>
    <property type="match status" value="1"/>
</dbReference>
<evidence type="ECO:0000256" key="1">
    <source>
        <dbReference type="SAM" id="MobiDB-lite"/>
    </source>
</evidence>
<dbReference type="AlphaFoldDB" id="A0A6A6QKN9"/>
<dbReference type="OrthoDB" id="121380at2759"/>
<feature type="domain" description="Intradiol ring-cleavage dioxygenases" evidence="3">
    <location>
        <begin position="143"/>
        <end position="229"/>
    </location>
</feature>
<evidence type="ECO:0000313" key="4">
    <source>
        <dbReference type="EMBL" id="KAF2492851.1"/>
    </source>
</evidence>
<dbReference type="EMBL" id="MU004193">
    <property type="protein sequence ID" value="KAF2492851.1"/>
    <property type="molecule type" value="Genomic_DNA"/>
</dbReference>
<dbReference type="PANTHER" id="PTHR34315">
    <property type="match status" value="1"/>
</dbReference>
<gene>
    <name evidence="4" type="ORF">BU16DRAFT_92209</name>
</gene>
<sequence length="396" mass="42219">MVVFSTFTTAVVAASLLNSALAHPGEQHDADHVKRELEVRDHYANHAARSLANCAGTVKARHLEQRAIARRHATAEKLRAKRGISSRPYFHRRDLTSLEAFETVNHNMTGSVSDPSTIFAANTSCIMTPEVTIGPYYVLGELVRSNLTETEPGIPIHLEFQFIDINTCAPVPSLLIDIWAANSTGSYSGVAATGQGGLNSTYMRGVQPTDSDGVAQFDTIFPGHYDGRATHNHVVAHVNASILSNGSYTGGSVAHIGQLFFDESLRSAVEATYPYSQNEAEVTSNDDDMWAPGQADNSYDPFPEFVYLTDDITDGLLMWISVGIDPTVNRNSNVSYAAYLAADGGHATGTTLGGGGNGTNSTVPSGAVPSGTAAPVKRGLGYNLKKLFAGSAARMH</sequence>
<keyword evidence="5" id="KW-1185">Reference proteome</keyword>
<feature type="chain" id="PRO_5025585799" evidence="2">
    <location>
        <begin position="23"/>
        <end position="396"/>
    </location>
</feature>
<evidence type="ECO:0000313" key="5">
    <source>
        <dbReference type="Proteomes" id="UP000799750"/>
    </source>
</evidence>
<dbReference type="Pfam" id="PF00775">
    <property type="entry name" value="Dioxygenase_C"/>
    <property type="match status" value="1"/>
</dbReference>
<reference evidence="4" key="1">
    <citation type="journal article" date="2020" name="Stud. Mycol.">
        <title>101 Dothideomycetes genomes: a test case for predicting lifestyles and emergence of pathogens.</title>
        <authorList>
            <person name="Haridas S."/>
            <person name="Albert R."/>
            <person name="Binder M."/>
            <person name="Bloem J."/>
            <person name="Labutti K."/>
            <person name="Salamov A."/>
            <person name="Andreopoulos B."/>
            <person name="Baker S."/>
            <person name="Barry K."/>
            <person name="Bills G."/>
            <person name="Bluhm B."/>
            <person name="Cannon C."/>
            <person name="Castanera R."/>
            <person name="Culley D."/>
            <person name="Daum C."/>
            <person name="Ezra D."/>
            <person name="Gonzalez J."/>
            <person name="Henrissat B."/>
            <person name="Kuo A."/>
            <person name="Liang C."/>
            <person name="Lipzen A."/>
            <person name="Lutzoni F."/>
            <person name="Magnuson J."/>
            <person name="Mondo S."/>
            <person name="Nolan M."/>
            <person name="Ohm R."/>
            <person name="Pangilinan J."/>
            <person name="Park H.-J."/>
            <person name="Ramirez L."/>
            <person name="Alfaro M."/>
            <person name="Sun H."/>
            <person name="Tritt A."/>
            <person name="Yoshinaga Y."/>
            <person name="Zwiers L.-H."/>
            <person name="Turgeon B."/>
            <person name="Goodwin S."/>
            <person name="Spatafora J."/>
            <person name="Crous P."/>
            <person name="Grigoriev I."/>
        </authorList>
    </citation>
    <scope>NUCLEOTIDE SEQUENCE</scope>
    <source>
        <strain evidence="4">CBS 269.34</strain>
    </source>
</reference>
<feature type="region of interest" description="Disordered" evidence="1">
    <location>
        <begin position="351"/>
        <end position="372"/>
    </location>
</feature>
<keyword evidence="4" id="KW-0560">Oxidoreductase</keyword>
<dbReference type="GO" id="GO:0016702">
    <property type="term" value="F:oxidoreductase activity, acting on single donors with incorporation of molecular oxygen, incorporation of two atoms of oxygen"/>
    <property type="evidence" value="ECO:0007669"/>
    <property type="project" value="InterPro"/>
</dbReference>
<dbReference type="Proteomes" id="UP000799750">
    <property type="component" value="Unassembled WGS sequence"/>
</dbReference>
<protein>
    <submittedName>
        <fullName evidence="4">Putative GPI anchored dioxygenase</fullName>
    </submittedName>
</protein>
<dbReference type="InterPro" id="IPR015889">
    <property type="entry name" value="Intradiol_dOase_core"/>
</dbReference>
<name>A0A6A6QKN9_9PEZI</name>
<proteinExistence type="predicted"/>
<keyword evidence="2" id="KW-0732">Signal</keyword>
<keyword evidence="4" id="KW-0223">Dioxygenase</keyword>
<dbReference type="PANTHER" id="PTHR34315:SF2">
    <property type="entry name" value="ANCHORED DIOXYGENASE, PUTATIVE (AFU_ORTHOLOGUE AFUA_3G01800)-RELATED"/>
    <property type="match status" value="1"/>
</dbReference>
<accession>A0A6A6QKN9</accession>
<organism evidence="4 5">
    <name type="scientific">Lophium mytilinum</name>
    <dbReference type="NCBI Taxonomy" id="390894"/>
    <lineage>
        <taxon>Eukaryota</taxon>
        <taxon>Fungi</taxon>
        <taxon>Dikarya</taxon>
        <taxon>Ascomycota</taxon>
        <taxon>Pezizomycotina</taxon>
        <taxon>Dothideomycetes</taxon>
        <taxon>Pleosporomycetidae</taxon>
        <taxon>Mytilinidiales</taxon>
        <taxon>Mytilinidiaceae</taxon>
        <taxon>Lophium</taxon>
    </lineage>
</organism>
<dbReference type="InterPro" id="IPR000627">
    <property type="entry name" value="Intradiol_dOase_C"/>
</dbReference>
<evidence type="ECO:0000259" key="3">
    <source>
        <dbReference type="Pfam" id="PF00775"/>
    </source>
</evidence>
<dbReference type="Gene3D" id="2.60.130.10">
    <property type="entry name" value="Aromatic compound dioxygenase"/>
    <property type="match status" value="1"/>
</dbReference>
<dbReference type="GO" id="GO:0008199">
    <property type="term" value="F:ferric iron binding"/>
    <property type="evidence" value="ECO:0007669"/>
    <property type="project" value="InterPro"/>
</dbReference>
<dbReference type="SUPFAM" id="SSF49482">
    <property type="entry name" value="Aromatic compound dioxygenase"/>
    <property type="match status" value="1"/>
</dbReference>